<dbReference type="GO" id="GO:0009425">
    <property type="term" value="C:bacterial-type flagellum basal body"/>
    <property type="evidence" value="ECO:0007669"/>
    <property type="project" value="UniProtKB-SubCell"/>
</dbReference>
<protein>
    <submittedName>
        <fullName evidence="6">Flagellar basal-body rod protein FlgG</fullName>
    </submittedName>
</protein>
<dbReference type="SUPFAM" id="SSF117143">
    <property type="entry name" value="Flagellar hook protein flgE"/>
    <property type="match status" value="1"/>
</dbReference>
<dbReference type="NCBIfam" id="TIGR03506">
    <property type="entry name" value="FlgEFG_subfam"/>
    <property type="match status" value="1"/>
</dbReference>
<gene>
    <name evidence="6" type="ORF">DES38_10351</name>
</gene>
<dbReference type="AlphaFoldDB" id="A0A2V3WFJ0"/>
<evidence type="ECO:0000313" key="6">
    <source>
        <dbReference type="EMBL" id="PXW92036.1"/>
    </source>
</evidence>
<comment type="similarity">
    <text evidence="1 2">Belongs to the flagella basal body rod proteins family.</text>
</comment>
<keyword evidence="6" id="KW-0969">Cilium</keyword>
<sequence length="277" mass="30187">MSRMSFQAATTMRELQTKMDLIGHNVSNTNTTGYKSQMANFNSLLYQNIDNFGDVEANAEGRVSPHGIRQGAGARLGHTNIDLSQGTVTTTDRALDVALLEDNQLLEVEVTENGNTETRYTRDGSLYLQPTDTGEVALVTRNGHAVLNPAGAPITLAEDFDDVNIDDQGQLVVTRGAATLVEGQLSVSEAIRPQFLEATGNNLFRLPDLTEVAFNAADIIDQVAVNDITLAAGRLEASNVNLSTQMTDLIQSQRAYQFNARSISMHDQMRGLINQMR</sequence>
<keyword evidence="7" id="KW-1185">Reference proteome</keyword>
<dbReference type="Pfam" id="PF06429">
    <property type="entry name" value="Flg_bbr_C"/>
    <property type="match status" value="1"/>
</dbReference>
<feature type="domain" description="Flagellar basal body rod protein N-terminal" evidence="3">
    <location>
        <begin position="8"/>
        <end position="35"/>
    </location>
</feature>
<evidence type="ECO:0000256" key="1">
    <source>
        <dbReference type="ARBA" id="ARBA00009677"/>
    </source>
</evidence>
<evidence type="ECO:0000259" key="3">
    <source>
        <dbReference type="Pfam" id="PF00460"/>
    </source>
</evidence>
<accession>A0A2V3WFJ0</accession>
<comment type="subcellular location">
    <subcellularLocation>
        <location evidence="2">Bacterial flagellum basal body</location>
    </subcellularLocation>
</comment>
<evidence type="ECO:0000256" key="2">
    <source>
        <dbReference type="RuleBase" id="RU362116"/>
    </source>
</evidence>
<dbReference type="InterPro" id="IPR010930">
    <property type="entry name" value="Flg_bb/hook_C_dom"/>
</dbReference>
<evidence type="ECO:0000259" key="5">
    <source>
        <dbReference type="Pfam" id="PF22692"/>
    </source>
</evidence>
<dbReference type="InterPro" id="IPR001444">
    <property type="entry name" value="Flag_bb_rod_N"/>
</dbReference>
<name>A0A2V3WFJ0_9BACI</name>
<feature type="domain" description="Flagellar hook protein FlgE/F/G-like D1" evidence="5">
    <location>
        <begin position="112"/>
        <end position="172"/>
    </location>
</feature>
<comment type="caution">
    <text evidence="6">The sequence shown here is derived from an EMBL/GenBank/DDBJ whole genome shotgun (WGS) entry which is preliminary data.</text>
</comment>
<feature type="domain" description="Flagellar basal-body/hook protein C-terminal" evidence="4">
    <location>
        <begin position="232"/>
        <end position="276"/>
    </location>
</feature>
<dbReference type="EMBL" id="QJJR01000003">
    <property type="protein sequence ID" value="PXW92036.1"/>
    <property type="molecule type" value="Genomic_DNA"/>
</dbReference>
<dbReference type="GO" id="GO:0071978">
    <property type="term" value="P:bacterial-type flagellum-dependent swarming motility"/>
    <property type="evidence" value="ECO:0007669"/>
    <property type="project" value="TreeGrafter"/>
</dbReference>
<keyword evidence="6" id="KW-0282">Flagellum</keyword>
<dbReference type="RefSeq" id="WP_110250670.1">
    <property type="nucleotide sequence ID" value="NZ_QJJR01000003.1"/>
</dbReference>
<dbReference type="PANTHER" id="PTHR30435:SF19">
    <property type="entry name" value="FLAGELLAR BASAL-BODY ROD PROTEIN FLGG"/>
    <property type="match status" value="1"/>
</dbReference>
<dbReference type="OrthoDB" id="9804559at2"/>
<reference evidence="6 7" key="1">
    <citation type="submission" date="2018-05" db="EMBL/GenBank/DDBJ databases">
        <title>Genomic Encyclopedia of Type Strains, Phase IV (KMG-IV): sequencing the most valuable type-strain genomes for metagenomic binning, comparative biology and taxonomic classification.</title>
        <authorList>
            <person name="Goeker M."/>
        </authorList>
    </citation>
    <scope>NUCLEOTIDE SEQUENCE [LARGE SCALE GENOMIC DNA]</scope>
    <source>
        <strain evidence="6 7">DSM 22440</strain>
    </source>
</reference>
<evidence type="ECO:0000259" key="4">
    <source>
        <dbReference type="Pfam" id="PF06429"/>
    </source>
</evidence>
<dbReference type="PANTHER" id="PTHR30435">
    <property type="entry name" value="FLAGELLAR PROTEIN"/>
    <property type="match status" value="1"/>
</dbReference>
<keyword evidence="2" id="KW-0975">Bacterial flagellum</keyword>
<dbReference type="InterPro" id="IPR020013">
    <property type="entry name" value="Flagellar_FlgE/F/G"/>
</dbReference>
<evidence type="ECO:0000313" key="7">
    <source>
        <dbReference type="Proteomes" id="UP000247922"/>
    </source>
</evidence>
<organism evidence="6 7">
    <name type="scientific">Streptohalobacillus salinus</name>
    <dbReference type="NCBI Taxonomy" id="621096"/>
    <lineage>
        <taxon>Bacteria</taxon>
        <taxon>Bacillati</taxon>
        <taxon>Bacillota</taxon>
        <taxon>Bacilli</taxon>
        <taxon>Bacillales</taxon>
        <taxon>Bacillaceae</taxon>
        <taxon>Streptohalobacillus</taxon>
    </lineage>
</organism>
<dbReference type="InterPro" id="IPR037925">
    <property type="entry name" value="FlgE/F/G-like"/>
</dbReference>
<dbReference type="Pfam" id="PF22692">
    <property type="entry name" value="LlgE_F_G_D1"/>
    <property type="match status" value="1"/>
</dbReference>
<dbReference type="Proteomes" id="UP000247922">
    <property type="component" value="Unassembled WGS sequence"/>
</dbReference>
<dbReference type="InterPro" id="IPR053967">
    <property type="entry name" value="LlgE_F_G-like_D1"/>
</dbReference>
<proteinExistence type="inferred from homology"/>
<keyword evidence="6" id="KW-0966">Cell projection</keyword>
<dbReference type="Pfam" id="PF00460">
    <property type="entry name" value="Flg_bb_rod"/>
    <property type="match status" value="1"/>
</dbReference>